<dbReference type="PROSITE" id="PS51746">
    <property type="entry name" value="PPM_2"/>
    <property type="match status" value="1"/>
</dbReference>
<dbReference type="InterPro" id="IPR036457">
    <property type="entry name" value="PPM-type-like_dom_sf"/>
</dbReference>
<dbReference type="Pfam" id="PF07228">
    <property type="entry name" value="SpoIIE"/>
    <property type="match status" value="1"/>
</dbReference>
<sequence length="298" mass="32137">MCLKHEKRPAPTDDAVPVSGSALAFSDCHPHLVAVVCGFAKDTDLYPNYIQGKFGEDAWFKTSTASADVLGVADGVGGWRAHGIDPGQFSSYLMHSCERLVHGQSFDPSKPAELLASSFCDLMEQKQPILGSSTACVVTFERLRSTLHAANIGDSGFLVLRNGAIVCRSREQQHFFNTPYQLSMPPPGHNLQVLSDGPECAEILCLAVKPGDVILLATDGIFDNVSDDLLLQVVSELEGVNDPVQLQMAANCLALMARMLSFNSDYISPFTLNARRNNIEAIGGKPDDITVILATVVE</sequence>
<evidence type="ECO:0000256" key="2">
    <source>
        <dbReference type="ARBA" id="ARBA00001946"/>
    </source>
</evidence>
<proteinExistence type="inferred from homology"/>
<protein>
    <recommendedName>
        <fullName evidence="11">Protein phosphatase</fullName>
        <ecNumber evidence="11">3.1.3.16</ecNumber>
    </recommendedName>
</protein>
<keyword evidence="7 11" id="KW-0904">Protein phosphatase</keyword>
<keyword evidence="5 11" id="KW-0378">Hydrolase</keyword>
<dbReference type="SMART" id="SM00332">
    <property type="entry name" value="PP2Cc"/>
    <property type="match status" value="1"/>
</dbReference>
<dbReference type="GO" id="GO:0004722">
    <property type="term" value="F:protein serine/threonine phosphatase activity"/>
    <property type="evidence" value="ECO:0007669"/>
    <property type="project" value="UniProtKB-EC"/>
</dbReference>
<evidence type="ECO:0000256" key="3">
    <source>
        <dbReference type="ARBA" id="ARBA00006702"/>
    </source>
</evidence>
<evidence type="ECO:0000256" key="8">
    <source>
        <dbReference type="ARBA" id="ARBA00023211"/>
    </source>
</evidence>
<organism evidence="13 14">
    <name type="scientific">Drosophila lebanonensis</name>
    <name type="common">Fruit fly</name>
    <name type="synonym">Scaptodrosophila lebanonensis</name>
    <dbReference type="NCBI Taxonomy" id="7225"/>
    <lineage>
        <taxon>Eukaryota</taxon>
        <taxon>Metazoa</taxon>
        <taxon>Ecdysozoa</taxon>
        <taxon>Arthropoda</taxon>
        <taxon>Hexapoda</taxon>
        <taxon>Insecta</taxon>
        <taxon>Pterygota</taxon>
        <taxon>Neoptera</taxon>
        <taxon>Endopterygota</taxon>
        <taxon>Diptera</taxon>
        <taxon>Brachycera</taxon>
        <taxon>Muscomorpha</taxon>
        <taxon>Ephydroidea</taxon>
        <taxon>Drosophilidae</taxon>
        <taxon>Scaptodrosophila</taxon>
    </lineage>
</organism>
<keyword evidence="13" id="KW-1185">Reference proteome</keyword>
<evidence type="ECO:0000256" key="1">
    <source>
        <dbReference type="ARBA" id="ARBA00001936"/>
    </source>
</evidence>
<dbReference type="AlphaFoldDB" id="A0A6J2TYT6"/>
<dbReference type="Gene3D" id="3.60.40.10">
    <property type="entry name" value="PPM-type phosphatase domain"/>
    <property type="match status" value="1"/>
</dbReference>
<dbReference type="OrthoDB" id="60843at2759"/>
<evidence type="ECO:0000256" key="5">
    <source>
        <dbReference type="ARBA" id="ARBA00022801"/>
    </source>
</evidence>
<dbReference type="RefSeq" id="XP_030381691.1">
    <property type="nucleotide sequence ID" value="XM_030525831.1"/>
</dbReference>
<evidence type="ECO:0000256" key="4">
    <source>
        <dbReference type="ARBA" id="ARBA00022723"/>
    </source>
</evidence>
<evidence type="ECO:0000256" key="6">
    <source>
        <dbReference type="ARBA" id="ARBA00022842"/>
    </source>
</evidence>
<evidence type="ECO:0000256" key="11">
    <source>
        <dbReference type="RuleBase" id="RU366020"/>
    </source>
</evidence>
<evidence type="ECO:0000256" key="7">
    <source>
        <dbReference type="ARBA" id="ARBA00022912"/>
    </source>
</evidence>
<dbReference type="SUPFAM" id="SSF81606">
    <property type="entry name" value="PP2C-like"/>
    <property type="match status" value="1"/>
</dbReference>
<dbReference type="SMART" id="SM00331">
    <property type="entry name" value="PP2C_SIG"/>
    <property type="match status" value="1"/>
</dbReference>
<gene>
    <name evidence="14" type="primary">LOC115629373</name>
</gene>
<evidence type="ECO:0000313" key="14">
    <source>
        <dbReference type="RefSeq" id="XP_030381691.1"/>
    </source>
</evidence>
<dbReference type="PANTHER" id="PTHR12320">
    <property type="entry name" value="PROTEIN PHOSPHATASE 2C"/>
    <property type="match status" value="1"/>
</dbReference>
<dbReference type="GeneID" id="115629373"/>
<keyword evidence="4 11" id="KW-0479">Metal-binding</keyword>
<comment type="catalytic activity">
    <reaction evidence="10 11">
        <text>O-phospho-L-threonyl-[protein] + H2O = L-threonyl-[protein] + phosphate</text>
        <dbReference type="Rhea" id="RHEA:47004"/>
        <dbReference type="Rhea" id="RHEA-COMP:11060"/>
        <dbReference type="Rhea" id="RHEA-COMP:11605"/>
        <dbReference type="ChEBI" id="CHEBI:15377"/>
        <dbReference type="ChEBI" id="CHEBI:30013"/>
        <dbReference type="ChEBI" id="CHEBI:43474"/>
        <dbReference type="ChEBI" id="CHEBI:61977"/>
        <dbReference type="EC" id="3.1.3.16"/>
    </reaction>
</comment>
<dbReference type="Proteomes" id="UP000504634">
    <property type="component" value="Unplaced"/>
</dbReference>
<feature type="domain" description="PPM-type phosphatase" evidence="12">
    <location>
        <begin position="42"/>
        <end position="296"/>
    </location>
</feature>
<dbReference type="GO" id="GO:0046872">
    <property type="term" value="F:metal ion binding"/>
    <property type="evidence" value="ECO:0007669"/>
    <property type="project" value="UniProtKB-UniRule"/>
</dbReference>
<comment type="cofactor">
    <cofactor evidence="2 11">
        <name>Mg(2+)</name>
        <dbReference type="ChEBI" id="CHEBI:18420"/>
    </cofactor>
</comment>
<dbReference type="InterPro" id="IPR039123">
    <property type="entry name" value="PPTC7"/>
</dbReference>
<dbReference type="GO" id="GO:0005739">
    <property type="term" value="C:mitochondrion"/>
    <property type="evidence" value="ECO:0007669"/>
    <property type="project" value="TreeGrafter"/>
</dbReference>
<keyword evidence="6 11" id="KW-0460">Magnesium</keyword>
<comment type="cofactor">
    <cofactor evidence="1 11">
        <name>Mn(2+)</name>
        <dbReference type="ChEBI" id="CHEBI:29035"/>
    </cofactor>
</comment>
<keyword evidence="8 11" id="KW-0464">Manganese</keyword>
<dbReference type="InterPro" id="IPR001932">
    <property type="entry name" value="PPM-type_phosphatase-like_dom"/>
</dbReference>
<evidence type="ECO:0000256" key="9">
    <source>
        <dbReference type="ARBA" id="ARBA00047761"/>
    </source>
</evidence>
<reference evidence="14" key="1">
    <citation type="submission" date="2025-08" db="UniProtKB">
        <authorList>
            <consortium name="RefSeq"/>
        </authorList>
    </citation>
    <scope>IDENTIFICATION</scope>
    <source>
        <strain evidence="14">11010-0011.00</strain>
        <tissue evidence="14">Whole body</tissue>
    </source>
</reference>
<comment type="catalytic activity">
    <reaction evidence="9 11">
        <text>O-phospho-L-seryl-[protein] + H2O = L-seryl-[protein] + phosphate</text>
        <dbReference type="Rhea" id="RHEA:20629"/>
        <dbReference type="Rhea" id="RHEA-COMP:9863"/>
        <dbReference type="Rhea" id="RHEA-COMP:11604"/>
        <dbReference type="ChEBI" id="CHEBI:15377"/>
        <dbReference type="ChEBI" id="CHEBI:29999"/>
        <dbReference type="ChEBI" id="CHEBI:43474"/>
        <dbReference type="ChEBI" id="CHEBI:83421"/>
        <dbReference type="EC" id="3.1.3.16"/>
    </reaction>
</comment>
<name>A0A6J2TYT6_DROLE</name>
<evidence type="ECO:0000313" key="13">
    <source>
        <dbReference type="Proteomes" id="UP000504634"/>
    </source>
</evidence>
<dbReference type="EC" id="3.1.3.16" evidence="11"/>
<accession>A0A6J2TYT6</accession>
<comment type="similarity">
    <text evidence="3 11">Belongs to the PP2C family.</text>
</comment>
<evidence type="ECO:0000256" key="10">
    <source>
        <dbReference type="ARBA" id="ARBA00048336"/>
    </source>
</evidence>
<evidence type="ECO:0000259" key="12">
    <source>
        <dbReference type="PROSITE" id="PS51746"/>
    </source>
</evidence>
<dbReference type="PANTHER" id="PTHR12320:SF1">
    <property type="entry name" value="PROTEIN PHOSPHATASE PTC7 HOMOLOG"/>
    <property type="match status" value="1"/>
</dbReference>
<dbReference type="FunFam" id="3.60.40.10:FF:000009">
    <property type="entry name" value="Blast:Protein phosphatase PTC7 homolog"/>
    <property type="match status" value="1"/>
</dbReference>